<dbReference type="Pfam" id="PF02678">
    <property type="entry name" value="Pirin"/>
    <property type="match status" value="1"/>
</dbReference>
<dbReference type="SUPFAM" id="SSF51182">
    <property type="entry name" value="RmlC-like cupins"/>
    <property type="match status" value="1"/>
</dbReference>
<evidence type="ECO:0000256" key="1">
    <source>
        <dbReference type="ARBA" id="ARBA00008416"/>
    </source>
</evidence>
<dbReference type="Gene3D" id="2.60.120.10">
    <property type="entry name" value="Jelly Rolls"/>
    <property type="match status" value="2"/>
</dbReference>
<gene>
    <name evidence="5" type="ORF">CIAN88_01055</name>
</gene>
<dbReference type="InterPro" id="IPR003829">
    <property type="entry name" value="Pirin_N_dom"/>
</dbReference>
<dbReference type="Proteomes" id="UP000030008">
    <property type="component" value="Unassembled WGS sequence"/>
</dbReference>
<evidence type="ECO:0000313" key="6">
    <source>
        <dbReference type="Proteomes" id="UP000030008"/>
    </source>
</evidence>
<feature type="domain" description="Quercetin 2,3-dioxygenase C-terminal cupin" evidence="4">
    <location>
        <begin position="146"/>
        <end position="228"/>
    </location>
</feature>
<protein>
    <submittedName>
        <fullName evidence="5">Pirin</fullName>
    </submittedName>
</protein>
<dbReference type="EMBL" id="JQIF01000005">
    <property type="protein sequence ID" value="KGJ54895.1"/>
    <property type="molecule type" value="Genomic_DNA"/>
</dbReference>
<name>A0A099IB83_CLOIN</name>
<reference evidence="5 6" key="1">
    <citation type="submission" date="2014-08" db="EMBL/GenBank/DDBJ databases">
        <title>Clostridium innocuum, an unnegligible vancomycin-resistant pathogen causing extra-intestinal infections.</title>
        <authorList>
            <person name="Feng Y."/>
            <person name="Chiu C.-H."/>
        </authorList>
    </citation>
    <scope>NUCLEOTIDE SEQUENCE [LARGE SCALE GENOMIC DNA]</scope>
    <source>
        <strain evidence="5 6">AN88</strain>
    </source>
</reference>
<evidence type="ECO:0000313" key="5">
    <source>
        <dbReference type="EMBL" id="KGJ54895.1"/>
    </source>
</evidence>
<dbReference type="PANTHER" id="PTHR43212">
    <property type="entry name" value="QUERCETIN 2,3-DIOXYGENASE"/>
    <property type="match status" value="1"/>
</dbReference>
<dbReference type="CDD" id="cd02910">
    <property type="entry name" value="cupin_Yhhw_N"/>
    <property type="match status" value="1"/>
</dbReference>
<dbReference type="InterPro" id="IPR014710">
    <property type="entry name" value="RmlC-like_jellyroll"/>
</dbReference>
<evidence type="ECO:0000256" key="2">
    <source>
        <dbReference type="RuleBase" id="RU003457"/>
    </source>
</evidence>
<dbReference type="PANTHER" id="PTHR43212:SF3">
    <property type="entry name" value="QUERCETIN 2,3-DIOXYGENASE"/>
    <property type="match status" value="1"/>
</dbReference>
<dbReference type="Pfam" id="PF17954">
    <property type="entry name" value="Pirin_C_2"/>
    <property type="match status" value="1"/>
</dbReference>
<dbReference type="AlphaFoldDB" id="A0A099IB83"/>
<organism evidence="5 6">
    <name type="scientific">Clostridium innocuum</name>
    <dbReference type="NCBI Taxonomy" id="1522"/>
    <lineage>
        <taxon>Bacteria</taxon>
        <taxon>Bacillati</taxon>
        <taxon>Bacillota</taxon>
        <taxon>Clostridia</taxon>
        <taxon>Eubacteriales</taxon>
        <taxon>Clostridiaceae</taxon>
        <taxon>Clostridium</taxon>
    </lineage>
</organism>
<dbReference type="RefSeq" id="WP_044903479.1">
    <property type="nucleotide sequence ID" value="NZ_JQIF01000005.1"/>
</dbReference>
<dbReference type="InterPro" id="IPR012093">
    <property type="entry name" value="Pirin"/>
</dbReference>
<proteinExistence type="inferred from homology"/>
<feature type="domain" description="Pirin N-terminal" evidence="3">
    <location>
        <begin position="12"/>
        <end position="118"/>
    </location>
</feature>
<evidence type="ECO:0000259" key="4">
    <source>
        <dbReference type="Pfam" id="PF17954"/>
    </source>
</evidence>
<comment type="similarity">
    <text evidence="1 2">Belongs to the pirin family.</text>
</comment>
<sequence>MMKKIDHRNMGRSCLGWLDSWFHFSFAEYYNPINMHYGVLRVVNDDTIQPHTGFETHPHRDMEIITYVIKGELTHADSMQNVSTLKRGEIQYMSAGTGVFHSEKNDGEEILRLLQIWILPDRSGYTPQYGEARIPWEARENRLLHIVSGHKNTAYVKIHQDMDIYVSALSSRKELDIPVEPSRQVYLIVIEGDVECNDICLQQRDAVEIDESFCIKTLQGAHVILFDMAREVYFQE</sequence>
<dbReference type="InterPro" id="IPR041602">
    <property type="entry name" value="Quercetinase_C"/>
</dbReference>
<dbReference type="InterPro" id="IPR011051">
    <property type="entry name" value="RmlC_Cupin_sf"/>
</dbReference>
<accession>A0A099IB83</accession>
<comment type="caution">
    <text evidence="5">The sequence shown here is derived from an EMBL/GenBank/DDBJ whole genome shotgun (WGS) entry which is preliminary data.</text>
</comment>
<evidence type="ECO:0000259" key="3">
    <source>
        <dbReference type="Pfam" id="PF02678"/>
    </source>
</evidence>